<dbReference type="PANTHER" id="PTHR43763">
    <property type="entry name" value="XAA-PRO AMINOPEPTIDASE 1"/>
    <property type="match status" value="1"/>
</dbReference>
<dbReference type="EMBL" id="SWBO01000004">
    <property type="protein sequence ID" value="TKC01166.1"/>
    <property type="molecule type" value="Genomic_DNA"/>
</dbReference>
<dbReference type="CDD" id="cd01085">
    <property type="entry name" value="APP"/>
    <property type="match status" value="1"/>
</dbReference>
<name>A0A4U1C8W3_9SPHI</name>
<dbReference type="InterPro" id="IPR000587">
    <property type="entry name" value="Creatinase_N"/>
</dbReference>
<evidence type="ECO:0000313" key="7">
    <source>
        <dbReference type="EMBL" id="TKC01166.1"/>
    </source>
</evidence>
<keyword evidence="8" id="KW-1185">Reference proteome</keyword>
<feature type="domain" description="Creatinase N-terminal" evidence="5">
    <location>
        <begin position="7"/>
        <end position="139"/>
    </location>
</feature>
<evidence type="ECO:0000256" key="2">
    <source>
        <dbReference type="ARBA" id="ARBA00022723"/>
    </source>
</evidence>
<dbReference type="GO" id="GO:0070006">
    <property type="term" value="F:metalloaminopeptidase activity"/>
    <property type="evidence" value="ECO:0007669"/>
    <property type="project" value="InterPro"/>
</dbReference>
<dbReference type="GO" id="GO:0005737">
    <property type="term" value="C:cytoplasm"/>
    <property type="evidence" value="ECO:0007669"/>
    <property type="project" value="UniProtKB-ARBA"/>
</dbReference>
<dbReference type="Proteomes" id="UP000310477">
    <property type="component" value="Unassembled WGS sequence"/>
</dbReference>
<dbReference type="InterPro" id="IPR033740">
    <property type="entry name" value="Pept_M24B"/>
</dbReference>
<dbReference type="SUPFAM" id="SSF53092">
    <property type="entry name" value="Creatinase/prolidase N-terminal domain"/>
    <property type="match status" value="1"/>
</dbReference>
<protein>
    <submittedName>
        <fullName evidence="7">Aminopeptidase P family protein</fullName>
    </submittedName>
</protein>
<evidence type="ECO:0000256" key="1">
    <source>
        <dbReference type="ARBA" id="ARBA00008766"/>
    </source>
</evidence>
<dbReference type="Pfam" id="PF16189">
    <property type="entry name" value="Creatinase_N_2"/>
    <property type="match status" value="1"/>
</dbReference>
<dbReference type="SUPFAM" id="SSF55920">
    <property type="entry name" value="Creatinase/aminopeptidase"/>
    <property type="match status" value="1"/>
</dbReference>
<dbReference type="InterPro" id="IPR029149">
    <property type="entry name" value="Creatin/AminoP/Spt16_N"/>
</dbReference>
<dbReference type="InterPro" id="IPR036005">
    <property type="entry name" value="Creatinase/aminopeptidase-like"/>
</dbReference>
<dbReference type="RefSeq" id="WP_136876285.1">
    <property type="nucleotide sequence ID" value="NZ_SWBO01000004.1"/>
</dbReference>
<evidence type="ECO:0000313" key="8">
    <source>
        <dbReference type="Proteomes" id="UP000310477"/>
    </source>
</evidence>
<dbReference type="OrthoDB" id="9806388at2"/>
<dbReference type="Pfam" id="PF16188">
    <property type="entry name" value="Peptidase_M24_C"/>
    <property type="match status" value="1"/>
</dbReference>
<feature type="domain" description="Peptidase M24 C-terminal" evidence="6">
    <location>
        <begin position="531"/>
        <end position="588"/>
    </location>
</feature>
<sequence length="591" mass="65870">MTYIEKLAAIRQQMKQNGVSAYIIPSADPHISEYLPSRYKCIRFVTGFTGSVSTVVITQDFAGLWADARYFEQAEEQLEGSGFELVKLKVQNNPEYINWLTEVLPVGSTVAFDEQLVSVVLGELLEQQLAFKQVEFKNQDYLSAIWENRPELPKNPAFLIDEQYIGQSVADKLTAVRKVMKQNHANCHLISSLDDMAWLFNMRGSDVSYNPVVLSFALITTEKATIYIDKNKLTDADLSVLADNGVEVLAYEAVGDGLTNIPSESTILIDPKRTCFGLYKLIPASVQKVLNTNPSTSLKSIKNDVEIKNTRLAMVKDGVAITQFLKWVKDNVGKIAITEISAAAQLREFRAAQDGFVGESFNTIAAYKAHGALPHYGATEQSDVTIKAEGLFLVDSGGQYRYGTTDITRVIPMGNNTEEESIDYTLVLKAMIEGCKTRFPKGTCGYQIDAITRRPMWDYALNYGHGTGHGVGYFLNVHEGPQVFNATATAVPIELGMITSIEPGIYRPGKHGIRIENLVLTVKDEVNQFIEFYAFEALTLAPIDTTLVKKELLEQAHIDWLNNYHALVYDQLSPFLSEEEKVFLAEMTVML</sequence>
<organism evidence="7 8">
    <name type="scientific">Pedobacter cryotolerans</name>
    <dbReference type="NCBI Taxonomy" id="2571270"/>
    <lineage>
        <taxon>Bacteria</taxon>
        <taxon>Pseudomonadati</taxon>
        <taxon>Bacteroidota</taxon>
        <taxon>Sphingobacteriia</taxon>
        <taxon>Sphingobacteriales</taxon>
        <taxon>Sphingobacteriaceae</taxon>
        <taxon>Pedobacter</taxon>
    </lineage>
</organism>
<keyword evidence="2" id="KW-0479">Metal-binding</keyword>
<evidence type="ECO:0000259" key="4">
    <source>
        <dbReference type="Pfam" id="PF00557"/>
    </source>
</evidence>
<dbReference type="PANTHER" id="PTHR43763:SF6">
    <property type="entry name" value="XAA-PRO AMINOPEPTIDASE 1"/>
    <property type="match status" value="1"/>
</dbReference>
<keyword evidence="3" id="KW-0378">Hydrolase</keyword>
<keyword evidence="7" id="KW-0031">Aminopeptidase</keyword>
<feature type="domain" description="Peptidase M24" evidence="4">
    <location>
        <begin position="310"/>
        <end position="521"/>
    </location>
</feature>
<reference evidence="7 8" key="1">
    <citation type="submission" date="2019-04" db="EMBL/GenBank/DDBJ databases">
        <title>Pedobacter sp. AR-2-6 sp. nov., isolated from Arctic soil.</title>
        <authorList>
            <person name="Dahal R.H."/>
            <person name="Kim D.-U."/>
        </authorList>
    </citation>
    <scope>NUCLEOTIDE SEQUENCE [LARGE SCALE GENOMIC DNA]</scope>
    <source>
        <strain evidence="7 8">AR-2-6</strain>
    </source>
</reference>
<dbReference type="Pfam" id="PF01321">
    <property type="entry name" value="Creatinase_N"/>
    <property type="match status" value="1"/>
</dbReference>
<dbReference type="Gene3D" id="3.90.230.10">
    <property type="entry name" value="Creatinase/methionine aminopeptidase superfamily"/>
    <property type="match status" value="1"/>
</dbReference>
<comment type="caution">
    <text evidence="7">The sequence shown here is derived from an EMBL/GenBank/DDBJ whole genome shotgun (WGS) entry which is preliminary data.</text>
</comment>
<dbReference type="InterPro" id="IPR000994">
    <property type="entry name" value="Pept_M24"/>
</dbReference>
<dbReference type="InterPro" id="IPR050422">
    <property type="entry name" value="X-Pro_aminopeptidase_P"/>
</dbReference>
<accession>A0A4U1C8W3</accession>
<dbReference type="AlphaFoldDB" id="A0A4U1C8W3"/>
<dbReference type="GO" id="GO:0046872">
    <property type="term" value="F:metal ion binding"/>
    <property type="evidence" value="ECO:0007669"/>
    <property type="project" value="UniProtKB-KW"/>
</dbReference>
<dbReference type="FunFam" id="3.90.230.10:FF:000009">
    <property type="entry name" value="xaa-Pro aminopeptidase 2"/>
    <property type="match status" value="1"/>
</dbReference>
<dbReference type="Gene3D" id="3.40.350.10">
    <property type="entry name" value="Creatinase/prolidase N-terminal domain"/>
    <property type="match status" value="2"/>
</dbReference>
<proteinExistence type="inferred from homology"/>
<evidence type="ECO:0000259" key="5">
    <source>
        <dbReference type="Pfam" id="PF01321"/>
    </source>
</evidence>
<evidence type="ECO:0000259" key="6">
    <source>
        <dbReference type="Pfam" id="PF16188"/>
    </source>
</evidence>
<keyword evidence="7" id="KW-0645">Protease</keyword>
<evidence type="ECO:0000256" key="3">
    <source>
        <dbReference type="ARBA" id="ARBA00022801"/>
    </source>
</evidence>
<dbReference type="InterPro" id="IPR032416">
    <property type="entry name" value="Peptidase_M24_C"/>
</dbReference>
<gene>
    <name evidence="7" type="ORF">FA045_07930</name>
</gene>
<dbReference type="Pfam" id="PF00557">
    <property type="entry name" value="Peptidase_M24"/>
    <property type="match status" value="1"/>
</dbReference>
<comment type="similarity">
    <text evidence="1">Belongs to the peptidase M24B family.</text>
</comment>